<dbReference type="OrthoDB" id="8438831at2"/>
<accession>A0A1E3H1S1</accession>
<evidence type="ECO:0000256" key="1">
    <source>
        <dbReference type="SAM" id="MobiDB-lite"/>
    </source>
</evidence>
<reference evidence="3 4" key="1">
    <citation type="submission" date="2016-07" db="EMBL/GenBank/DDBJ databases">
        <title>Draft Genome Sequence of Methylobrevis pamukkalensis PK2.</title>
        <authorList>
            <person name="Vasilenko O.V."/>
            <person name="Doronina N.V."/>
            <person name="Shmareva M.N."/>
            <person name="Tarlachkov S.V."/>
            <person name="Mustakhimov I."/>
            <person name="Trotsenko Y.A."/>
        </authorList>
    </citation>
    <scope>NUCLEOTIDE SEQUENCE [LARGE SCALE GENOMIC DNA]</scope>
    <source>
        <strain evidence="3 4">PK2</strain>
    </source>
</reference>
<organism evidence="3 4">
    <name type="scientific">Methylobrevis pamukkalensis</name>
    <dbReference type="NCBI Taxonomy" id="1439726"/>
    <lineage>
        <taxon>Bacteria</taxon>
        <taxon>Pseudomonadati</taxon>
        <taxon>Pseudomonadota</taxon>
        <taxon>Alphaproteobacteria</taxon>
        <taxon>Hyphomicrobiales</taxon>
        <taxon>Pleomorphomonadaceae</taxon>
        <taxon>Methylobrevis</taxon>
    </lineage>
</organism>
<dbReference type="EMBL" id="MCRJ01000056">
    <property type="protein sequence ID" value="ODN70260.1"/>
    <property type="molecule type" value="Genomic_DNA"/>
</dbReference>
<protein>
    <submittedName>
        <fullName evidence="3">Alpha/beta hydrolase family protein</fullName>
    </submittedName>
</protein>
<evidence type="ECO:0000259" key="2">
    <source>
        <dbReference type="Pfam" id="PF00561"/>
    </source>
</evidence>
<sequence>MRRLPAVPLGTSSDPQDPDAQMSIDVFQPEGVRAEKVAVVIHGRNGNSDSPHMMKVVRPYLRRGYAVVSANLCASEWNGSAGTGADFTIGQHLRDARRVVQWTLDNAEDQGWRTDGLVLAGHSMGGYAVLRLAAEEFEGRIAHVLAVSTFTSGARQIEVRRALAPDGIEVLARECPRALDEWPTHDILALADRLTLPVGIVAGRGDMVTPPANCKELFDLLPDGICYLVMPEAQHCMEGETSEAVIEAALVVLDQTRRESPAA</sequence>
<dbReference type="Proteomes" id="UP000094622">
    <property type="component" value="Unassembled WGS sequence"/>
</dbReference>
<comment type="caution">
    <text evidence="3">The sequence shown here is derived from an EMBL/GenBank/DDBJ whole genome shotgun (WGS) entry which is preliminary data.</text>
</comment>
<name>A0A1E3H1S1_9HYPH</name>
<dbReference type="InterPro" id="IPR000073">
    <property type="entry name" value="AB_hydrolase_1"/>
</dbReference>
<dbReference type="GO" id="GO:0016787">
    <property type="term" value="F:hydrolase activity"/>
    <property type="evidence" value="ECO:0007669"/>
    <property type="project" value="UniProtKB-KW"/>
</dbReference>
<keyword evidence="4" id="KW-1185">Reference proteome</keyword>
<gene>
    <name evidence="3" type="ORF">A6302_02413</name>
</gene>
<dbReference type="InterPro" id="IPR029058">
    <property type="entry name" value="AB_hydrolase_fold"/>
</dbReference>
<evidence type="ECO:0000313" key="4">
    <source>
        <dbReference type="Proteomes" id="UP000094622"/>
    </source>
</evidence>
<dbReference type="RefSeq" id="WP_069307034.1">
    <property type="nucleotide sequence ID" value="NZ_MCRJ01000056.1"/>
</dbReference>
<feature type="region of interest" description="Disordered" evidence="1">
    <location>
        <begin position="1"/>
        <end position="21"/>
    </location>
</feature>
<dbReference type="Gene3D" id="3.40.50.1820">
    <property type="entry name" value="alpha/beta hydrolase"/>
    <property type="match status" value="1"/>
</dbReference>
<dbReference type="AlphaFoldDB" id="A0A1E3H1S1"/>
<keyword evidence="3" id="KW-0378">Hydrolase</keyword>
<dbReference type="Pfam" id="PF00561">
    <property type="entry name" value="Abhydrolase_1"/>
    <property type="match status" value="1"/>
</dbReference>
<evidence type="ECO:0000313" key="3">
    <source>
        <dbReference type="EMBL" id="ODN70260.1"/>
    </source>
</evidence>
<proteinExistence type="predicted"/>
<feature type="domain" description="AB hydrolase-1" evidence="2">
    <location>
        <begin position="39"/>
        <end position="178"/>
    </location>
</feature>
<dbReference type="SUPFAM" id="SSF53474">
    <property type="entry name" value="alpha/beta-Hydrolases"/>
    <property type="match status" value="1"/>
</dbReference>